<keyword evidence="2 6" id="KW-0812">Transmembrane</keyword>
<feature type="transmembrane region" description="Helical" evidence="6">
    <location>
        <begin position="195"/>
        <end position="217"/>
    </location>
</feature>
<dbReference type="RefSeq" id="XP_037223522.1">
    <property type="nucleotide sequence ID" value="XM_037360637.1"/>
</dbReference>
<dbReference type="GeneID" id="59343153"/>
<dbReference type="PROSITE" id="PS00216">
    <property type="entry name" value="SUGAR_TRANSPORT_1"/>
    <property type="match status" value="1"/>
</dbReference>
<feature type="transmembrane region" description="Helical" evidence="6">
    <location>
        <begin position="360"/>
        <end position="378"/>
    </location>
</feature>
<feature type="transmembrane region" description="Helical" evidence="6">
    <location>
        <begin position="36"/>
        <end position="55"/>
    </location>
</feature>
<feature type="transmembrane region" description="Helical" evidence="6">
    <location>
        <begin position="331"/>
        <end position="353"/>
    </location>
</feature>
<evidence type="ECO:0000313" key="8">
    <source>
        <dbReference type="EMBL" id="KAF7310072.1"/>
    </source>
</evidence>
<dbReference type="PROSITE" id="PS50850">
    <property type="entry name" value="MFS"/>
    <property type="match status" value="1"/>
</dbReference>
<gene>
    <name evidence="8" type="ORF">MIND_00380400</name>
</gene>
<accession>A0A8H6T487</accession>
<feature type="transmembrane region" description="Helical" evidence="6">
    <location>
        <begin position="420"/>
        <end position="442"/>
    </location>
</feature>
<dbReference type="AlphaFoldDB" id="A0A8H6T487"/>
<feature type="transmembrane region" description="Helical" evidence="6">
    <location>
        <begin position="75"/>
        <end position="93"/>
    </location>
</feature>
<comment type="caution">
    <text evidence="8">The sequence shown here is derived from an EMBL/GenBank/DDBJ whole genome shotgun (WGS) entry which is preliminary data.</text>
</comment>
<dbReference type="GO" id="GO:0022857">
    <property type="term" value="F:transmembrane transporter activity"/>
    <property type="evidence" value="ECO:0007669"/>
    <property type="project" value="InterPro"/>
</dbReference>
<protein>
    <submittedName>
        <fullName evidence="8">Iron permease</fullName>
    </submittedName>
</protein>
<evidence type="ECO:0000256" key="6">
    <source>
        <dbReference type="SAM" id="Phobius"/>
    </source>
</evidence>
<keyword evidence="3 6" id="KW-1133">Transmembrane helix</keyword>
<feature type="transmembrane region" description="Helical" evidence="6">
    <location>
        <begin position="105"/>
        <end position="123"/>
    </location>
</feature>
<feature type="transmembrane region" description="Helical" evidence="6">
    <location>
        <begin position="292"/>
        <end position="311"/>
    </location>
</feature>
<dbReference type="OrthoDB" id="3437016at2759"/>
<dbReference type="PRINTS" id="PR01036">
    <property type="entry name" value="TCRTETB"/>
</dbReference>
<dbReference type="CDD" id="cd17502">
    <property type="entry name" value="MFS_Azr1_MDR_like"/>
    <property type="match status" value="1"/>
</dbReference>
<dbReference type="InterPro" id="IPR036259">
    <property type="entry name" value="MFS_trans_sf"/>
</dbReference>
<dbReference type="EMBL" id="JACAZF010000003">
    <property type="protein sequence ID" value="KAF7310072.1"/>
    <property type="molecule type" value="Genomic_DNA"/>
</dbReference>
<evidence type="ECO:0000256" key="5">
    <source>
        <dbReference type="SAM" id="MobiDB-lite"/>
    </source>
</evidence>
<evidence type="ECO:0000259" key="7">
    <source>
        <dbReference type="PROSITE" id="PS50850"/>
    </source>
</evidence>
<feature type="transmembrane region" description="Helical" evidence="6">
    <location>
        <begin position="494"/>
        <end position="513"/>
    </location>
</feature>
<feature type="transmembrane region" description="Helical" evidence="6">
    <location>
        <begin position="166"/>
        <end position="188"/>
    </location>
</feature>
<feature type="transmembrane region" description="Helical" evidence="6">
    <location>
        <begin position="237"/>
        <end position="257"/>
    </location>
</feature>
<dbReference type="PANTHER" id="PTHR23501">
    <property type="entry name" value="MAJOR FACILITATOR SUPERFAMILY"/>
    <property type="match status" value="1"/>
</dbReference>
<reference evidence="8" key="1">
    <citation type="submission" date="2020-05" db="EMBL/GenBank/DDBJ databases">
        <title>Mycena genomes resolve the evolution of fungal bioluminescence.</title>
        <authorList>
            <person name="Tsai I.J."/>
        </authorList>
    </citation>
    <scope>NUCLEOTIDE SEQUENCE</scope>
    <source>
        <strain evidence="8">171206Taipei</strain>
    </source>
</reference>
<keyword evidence="4 6" id="KW-0472">Membrane</keyword>
<sequence length="544" mass="58197">MSDEKHSEPATTANPSPEPETVVDEKPKAEPKSREFYLTLLAIGVTTVLSALDLTALGTALPTISKALNDTHGEFVWIGASYALASTAFIPLMGNLADAFGRRPVVLSSIAFFALGSALSGAAQNMTWLIGARTVQGVGGGGILALSEILIADLVPLAERGAYQGFLALVWSIGSCIGPPIGGALANVDGKAWRWLFWLNLPLCGISFVLVALFLHVRTPPGSLASKLRQVDWIGNIIVVIGSGLVIIALTWGGVAYKWNSAHVLGPPHPYGVKDPVRPTTPSDIVSNRTSLGGLISTAIHGLVSIALIYYLPVYYQACFGASPIRSAVDFLPSGLLTAPFAFFAGVATAILKKYRPVQWFAWVFCVFGYGLFSLQRADSPQHLWLGLQIPLCVGLGMLFSCPVFPILAPLHPSRAASALALWTFTRSFFQAWGIAIAGTVLQNELVAKLPTEFTSQFPEGTEIAYAAIPFIRTMTDQTLKKAVQVAFADSLRVVWLVMCGISGIGLLSCLLLREIPMNTNIDETYTLKEAKQAKVEDVEAPVA</sequence>
<feature type="region of interest" description="Disordered" evidence="5">
    <location>
        <begin position="1"/>
        <end position="28"/>
    </location>
</feature>
<name>A0A8H6T487_9AGAR</name>
<dbReference type="Gene3D" id="1.20.1250.20">
    <property type="entry name" value="MFS general substrate transporter like domains"/>
    <property type="match status" value="1"/>
</dbReference>
<evidence type="ECO:0000313" key="9">
    <source>
        <dbReference type="Proteomes" id="UP000636479"/>
    </source>
</evidence>
<dbReference type="SUPFAM" id="SSF103473">
    <property type="entry name" value="MFS general substrate transporter"/>
    <property type="match status" value="1"/>
</dbReference>
<evidence type="ECO:0000256" key="2">
    <source>
        <dbReference type="ARBA" id="ARBA00022692"/>
    </source>
</evidence>
<evidence type="ECO:0000256" key="3">
    <source>
        <dbReference type="ARBA" id="ARBA00022989"/>
    </source>
</evidence>
<dbReference type="InterPro" id="IPR020846">
    <property type="entry name" value="MFS_dom"/>
</dbReference>
<dbReference type="InterPro" id="IPR011701">
    <property type="entry name" value="MFS"/>
</dbReference>
<organism evidence="8 9">
    <name type="scientific">Mycena indigotica</name>
    <dbReference type="NCBI Taxonomy" id="2126181"/>
    <lineage>
        <taxon>Eukaryota</taxon>
        <taxon>Fungi</taxon>
        <taxon>Dikarya</taxon>
        <taxon>Basidiomycota</taxon>
        <taxon>Agaricomycotina</taxon>
        <taxon>Agaricomycetes</taxon>
        <taxon>Agaricomycetidae</taxon>
        <taxon>Agaricales</taxon>
        <taxon>Marasmiineae</taxon>
        <taxon>Mycenaceae</taxon>
        <taxon>Mycena</taxon>
    </lineage>
</organism>
<dbReference type="GO" id="GO:0005886">
    <property type="term" value="C:plasma membrane"/>
    <property type="evidence" value="ECO:0007669"/>
    <property type="project" value="TreeGrafter"/>
</dbReference>
<evidence type="ECO:0000256" key="1">
    <source>
        <dbReference type="ARBA" id="ARBA00004141"/>
    </source>
</evidence>
<comment type="subcellular location">
    <subcellularLocation>
        <location evidence="1">Membrane</location>
        <topology evidence="1">Multi-pass membrane protein</topology>
    </subcellularLocation>
</comment>
<dbReference type="Proteomes" id="UP000636479">
    <property type="component" value="Unassembled WGS sequence"/>
</dbReference>
<dbReference type="PANTHER" id="PTHR23501:SF102">
    <property type="entry name" value="DRUG TRANSPORTER, PUTATIVE (AFU_ORTHOLOGUE AFUA_3G08530)-RELATED"/>
    <property type="match status" value="1"/>
</dbReference>
<dbReference type="InterPro" id="IPR005829">
    <property type="entry name" value="Sugar_transporter_CS"/>
</dbReference>
<feature type="domain" description="Major facilitator superfamily (MFS) profile" evidence="7">
    <location>
        <begin position="39"/>
        <end position="485"/>
    </location>
</feature>
<proteinExistence type="predicted"/>
<feature type="transmembrane region" description="Helical" evidence="6">
    <location>
        <begin position="384"/>
        <end position="408"/>
    </location>
</feature>
<keyword evidence="9" id="KW-1185">Reference proteome</keyword>
<evidence type="ECO:0000256" key="4">
    <source>
        <dbReference type="ARBA" id="ARBA00023136"/>
    </source>
</evidence>
<dbReference type="Pfam" id="PF07690">
    <property type="entry name" value="MFS_1"/>
    <property type="match status" value="1"/>
</dbReference>